<name>A0ACD5V761_AVESA</name>
<proteinExistence type="predicted"/>
<evidence type="ECO:0000313" key="2">
    <source>
        <dbReference type="Proteomes" id="UP001732700"/>
    </source>
</evidence>
<reference evidence="1" key="2">
    <citation type="submission" date="2025-09" db="UniProtKB">
        <authorList>
            <consortium name="EnsemblPlants"/>
        </authorList>
    </citation>
    <scope>IDENTIFICATION</scope>
</reference>
<accession>A0ACD5V761</accession>
<evidence type="ECO:0000313" key="1">
    <source>
        <dbReference type="EnsemblPlants" id="AVESA.00010b.r2.2DG0392440.1.CDS"/>
    </source>
</evidence>
<organism evidence="1 2">
    <name type="scientific">Avena sativa</name>
    <name type="common">Oat</name>
    <dbReference type="NCBI Taxonomy" id="4498"/>
    <lineage>
        <taxon>Eukaryota</taxon>
        <taxon>Viridiplantae</taxon>
        <taxon>Streptophyta</taxon>
        <taxon>Embryophyta</taxon>
        <taxon>Tracheophyta</taxon>
        <taxon>Spermatophyta</taxon>
        <taxon>Magnoliopsida</taxon>
        <taxon>Liliopsida</taxon>
        <taxon>Poales</taxon>
        <taxon>Poaceae</taxon>
        <taxon>BOP clade</taxon>
        <taxon>Pooideae</taxon>
        <taxon>Poodae</taxon>
        <taxon>Poeae</taxon>
        <taxon>Poeae Chloroplast Group 1 (Aveneae type)</taxon>
        <taxon>Aveninae</taxon>
        <taxon>Avena</taxon>
    </lineage>
</organism>
<keyword evidence="2" id="KW-1185">Reference proteome</keyword>
<sequence>MSAQDDEMTPATAPLENDDLLSEILIRLPPQPSSLPRASAVCKRWLGLVSSPGFVRSFRLRHRRNPPVLGYIHQAADDLRFEPTMDPPNRVPRGCFSLQLDGCWLLGCHHGLVLAWDASRDQVLLWDPITGDQRRVAAPPGFDMDDLSIGRTVLRAAGDHFQVVLLGYAQEQNLQFAICFYSSETGLWSNLIETPVAGDTIDSVEMPAVLVGDSLYWLLCLWGTRDPSVVLQFDLDRQSLTVVQMSKDMFAEDKFWMAMRAEGGGLGLLSLSGYTVQLWKRNTDCDGVSSWVLRKTIDLGRLLALDSKRAIIMYAEENNVVFLHTVGGIFMVNLETLHFNKLPEINIDSLMCYSLESVYAAETSIGAGHDGADQHTLVR</sequence>
<dbReference type="Proteomes" id="UP001732700">
    <property type="component" value="Chromosome 2D"/>
</dbReference>
<reference evidence="1" key="1">
    <citation type="submission" date="2021-05" db="EMBL/GenBank/DDBJ databases">
        <authorList>
            <person name="Scholz U."/>
            <person name="Mascher M."/>
            <person name="Fiebig A."/>
        </authorList>
    </citation>
    <scope>NUCLEOTIDE SEQUENCE [LARGE SCALE GENOMIC DNA]</scope>
</reference>
<protein>
    <submittedName>
        <fullName evidence="1">Uncharacterized protein</fullName>
    </submittedName>
</protein>
<dbReference type="EnsemblPlants" id="AVESA.00010b.r2.2DG0392440.1">
    <property type="protein sequence ID" value="AVESA.00010b.r2.2DG0392440.1.CDS"/>
    <property type="gene ID" value="AVESA.00010b.r2.2DG0392440"/>
</dbReference>